<keyword evidence="1" id="KW-0732">Signal</keyword>
<dbReference type="Proteomes" id="UP000460272">
    <property type="component" value="Unassembled WGS sequence"/>
</dbReference>
<dbReference type="InterPro" id="IPR017850">
    <property type="entry name" value="Alkaline_phosphatase_core_sf"/>
</dbReference>
<comment type="caution">
    <text evidence="2">The sequence shown here is derived from an EMBL/GenBank/DDBJ whole genome shotgun (WGS) entry which is preliminary data.</text>
</comment>
<sequence length="709" mass="73547">MLGGGVLALGMVAGGAAAAAAAAPSSPSSSSPAACRMAGGKIKHVIYIQFDNVHYTRDNPRVPSDLQQMPNLLTFITSSGALLSQEHTPLIAHTANDIVTSETGLYGSGTGTAVANEYHYYTSAADGSSDEAGDFAYWTDPIVDYFTSYAGTPVGDSHTTLVGHNGKNPPAPWVPYTRAGCDFGSVAAADTELENQAPDVAKVFGAKSADAKEADNPKLSAKAAADYEGLSVHCARQSALCAKYHSVPDTLAAEPGGYHGYRALFGAKYLDPLMSPAGPVRSLNGAVIKDSAGDIGFPGYDGMTGPSALAYTLDMQTHGVPVTFTYLSDVHDSWTTGAGLGPGSAQYESQLRTENKAFGTFFSGLAAHGITKANTLFVVTADEGDHFVGGAPSNPGCNGVTVVCHYKNVGEVDGNLTGMLAAKGVTTPFDVQADSAPIIYVHHQPGRTTAAVRALERAAAKLTAKDVATGKTVRVTNYLADPVEMKLLHMVTGDPKRTATLALFGNPDFWLDSSLPASCGTKVLTCEPAGGDAWNHGDVASKINTTFLGFAGPGVRHLGATGSIWSDHTDIQPTMMELLGLRDDYTPDGRVLPEVIKPSALRPSLKASYPTLVRLGDAFTAINAAVGPFGLDTLRASTVALSSTSASDVTYTKLESLLAGLGSQRDMLVAGMKTMLYGAAFGGRPVNVSKADDLIKAAADLLSSAKALP</sequence>
<evidence type="ECO:0000313" key="3">
    <source>
        <dbReference type="Proteomes" id="UP000460272"/>
    </source>
</evidence>
<accession>A0A6P2C9H0</accession>
<dbReference type="EMBL" id="RPFW01000001">
    <property type="protein sequence ID" value="TVZ06203.1"/>
    <property type="molecule type" value="Genomic_DNA"/>
</dbReference>
<protein>
    <recommendedName>
        <fullName evidence="4">Phosphoesterase</fullName>
    </recommendedName>
</protein>
<dbReference type="RefSeq" id="WP_145850957.1">
    <property type="nucleotide sequence ID" value="NZ_RPFW01000001.1"/>
</dbReference>
<evidence type="ECO:0000256" key="1">
    <source>
        <dbReference type="SAM" id="SignalP"/>
    </source>
</evidence>
<dbReference type="OrthoDB" id="8170501at2"/>
<feature type="signal peptide" evidence="1">
    <location>
        <begin position="1"/>
        <end position="22"/>
    </location>
</feature>
<proteinExistence type="predicted"/>
<keyword evidence="3" id="KW-1185">Reference proteome</keyword>
<dbReference type="SUPFAM" id="SSF53649">
    <property type="entry name" value="Alkaline phosphatase-like"/>
    <property type="match status" value="1"/>
</dbReference>
<organism evidence="2 3">
    <name type="scientific">Trebonia kvetii</name>
    <dbReference type="NCBI Taxonomy" id="2480626"/>
    <lineage>
        <taxon>Bacteria</taxon>
        <taxon>Bacillati</taxon>
        <taxon>Actinomycetota</taxon>
        <taxon>Actinomycetes</taxon>
        <taxon>Streptosporangiales</taxon>
        <taxon>Treboniaceae</taxon>
        <taxon>Trebonia</taxon>
    </lineage>
</organism>
<name>A0A6P2C9H0_9ACTN</name>
<evidence type="ECO:0008006" key="4">
    <source>
        <dbReference type="Google" id="ProtNLM"/>
    </source>
</evidence>
<feature type="chain" id="PRO_5038886836" description="Phosphoesterase" evidence="1">
    <location>
        <begin position="23"/>
        <end position="709"/>
    </location>
</feature>
<gene>
    <name evidence="2" type="ORF">EAS64_01815</name>
</gene>
<evidence type="ECO:0000313" key="2">
    <source>
        <dbReference type="EMBL" id="TVZ06203.1"/>
    </source>
</evidence>
<reference evidence="2 3" key="1">
    <citation type="submission" date="2018-11" db="EMBL/GenBank/DDBJ databases">
        <title>Trebonia kvetii gen.nov., sp.nov., a novel acidophilic actinobacterium, and proposal of the new actinobacterial family Treboniaceae fam. nov.</title>
        <authorList>
            <person name="Rapoport D."/>
            <person name="Sagova-Mareckova M."/>
            <person name="Sedlacek I."/>
            <person name="Provaznik J."/>
            <person name="Kralova S."/>
            <person name="Pavlinic D."/>
            <person name="Benes V."/>
            <person name="Kopecky J."/>
        </authorList>
    </citation>
    <scope>NUCLEOTIDE SEQUENCE [LARGE SCALE GENOMIC DNA]</scope>
    <source>
        <strain evidence="2 3">15Tr583</strain>
    </source>
</reference>
<dbReference type="Gene3D" id="3.40.720.10">
    <property type="entry name" value="Alkaline Phosphatase, subunit A"/>
    <property type="match status" value="1"/>
</dbReference>
<dbReference type="AlphaFoldDB" id="A0A6P2C9H0"/>